<dbReference type="CDD" id="cd08249">
    <property type="entry name" value="enoyl_reductase_like"/>
    <property type="match status" value="1"/>
</dbReference>
<dbReference type="RefSeq" id="XP_033583541.1">
    <property type="nucleotide sequence ID" value="XM_033724140.1"/>
</dbReference>
<dbReference type="Proteomes" id="UP000504636">
    <property type="component" value="Unplaced"/>
</dbReference>
<dbReference type="AlphaFoldDB" id="A0A6A6Z8P2"/>
<dbReference type="InterPro" id="IPR020843">
    <property type="entry name" value="ER"/>
</dbReference>
<sequence>MKEAIVAPDQTVEIVDSPIPIPQPGQVLIKVIFSGSHDIAGIVHALGAGVYQFKVGDRVAAFHEMFTPGASFAEYALAWQCTTFHLPDHVSFAEAATLPLAGMTAAVGLYRYLGLPEPWSSATPKDSEKRPILVYGAASAVGAFAVQLARLSGLHPIMGVAGRGVAFAEGLIDKSKGDAIIDYRGGEKAVIAGIKDALQAAGCDHVPLQYCFDAIAEAGTHEIIAAVLDTKLGSSKATHVMPIERFATKGFKYPKGIEASLMMVGDVHGPAKDFGYIWLQYFSRLLEDGRLKPHPFEEKPGGLGGIAAALRDLKEGKASAVKYVFDIGRTEGVERA</sequence>
<gene>
    <name evidence="5 7" type="ORF">BDZ99DRAFT_505952</name>
</gene>
<dbReference type="SMART" id="SM00829">
    <property type="entry name" value="PKS_ER"/>
    <property type="match status" value="1"/>
</dbReference>
<reference evidence="7" key="3">
    <citation type="submission" date="2025-04" db="UniProtKB">
        <authorList>
            <consortium name="RefSeq"/>
        </authorList>
    </citation>
    <scope>IDENTIFICATION</scope>
    <source>
        <strain evidence="7">CBS 304.34</strain>
    </source>
</reference>
<evidence type="ECO:0000256" key="2">
    <source>
        <dbReference type="ARBA" id="ARBA00011245"/>
    </source>
</evidence>
<dbReference type="InterPro" id="IPR047122">
    <property type="entry name" value="Trans-enoyl_RdTase-like"/>
</dbReference>
<dbReference type="InterPro" id="IPR036291">
    <property type="entry name" value="NAD(P)-bd_dom_sf"/>
</dbReference>
<reference evidence="7" key="2">
    <citation type="submission" date="2020-04" db="EMBL/GenBank/DDBJ databases">
        <authorList>
            <consortium name="NCBI Genome Project"/>
        </authorList>
    </citation>
    <scope>NUCLEOTIDE SEQUENCE</scope>
    <source>
        <strain evidence="7">CBS 304.34</strain>
    </source>
</reference>
<proteinExistence type="inferred from homology"/>
<accession>A0A6A6Z8P2</accession>
<evidence type="ECO:0000313" key="6">
    <source>
        <dbReference type="Proteomes" id="UP000504636"/>
    </source>
</evidence>
<dbReference type="SUPFAM" id="SSF50129">
    <property type="entry name" value="GroES-like"/>
    <property type="match status" value="1"/>
</dbReference>
<dbReference type="GO" id="GO:0016651">
    <property type="term" value="F:oxidoreductase activity, acting on NAD(P)H"/>
    <property type="evidence" value="ECO:0007669"/>
    <property type="project" value="InterPro"/>
</dbReference>
<dbReference type="Gene3D" id="3.90.180.10">
    <property type="entry name" value="Medium-chain alcohol dehydrogenases, catalytic domain"/>
    <property type="match status" value="1"/>
</dbReference>
<dbReference type="SUPFAM" id="SSF51735">
    <property type="entry name" value="NAD(P)-binding Rossmann-fold domains"/>
    <property type="match status" value="1"/>
</dbReference>
<keyword evidence="6" id="KW-1185">Reference proteome</keyword>
<dbReference type="InterPro" id="IPR011032">
    <property type="entry name" value="GroES-like_sf"/>
</dbReference>
<reference evidence="5 7" key="1">
    <citation type="journal article" date="2020" name="Stud. Mycol.">
        <title>101 Dothideomycetes genomes: a test case for predicting lifestyles and emergence of pathogens.</title>
        <authorList>
            <person name="Haridas S."/>
            <person name="Albert R."/>
            <person name="Binder M."/>
            <person name="Bloem J."/>
            <person name="Labutti K."/>
            <person name="Salamov A."/>
            <person name="Andreopoulos B."/>
            <person name="Baker S."/>
            <person name="Barry K."/>
            <person name="Bills G."/>
            <person name="Bluhm B."/>
            <person name="Cannon C."/>
            <person name="Castanera R."/>
            <person name="Culley D."/>
            <person name="Daum C."/>
            <person name="Ezra D."/>
            <person name="Gonzalez J."/>
            <person name="Henrissat B."/>
            <person name="Kuo A."/>
            <person name="Liang C."/>
            <person name="Lipzen A."/>
            <person name="Lutzoni F."/>
            <person name="Magnuson J."/>
            <person name="Mondo S."/>
            <person name="Nolan M."/>
            <person name="Ohm R."/>
            <person name="Pangilinan J."/>
            <person name="Park H.-J."/>
            <person name="Ramirez L."/>
            <person name="Alfaro M."/>
            <person name="Sun H."/>
            <person name="Tritt A."/>
            <person name="Yoshinaga Y."/>
            <person name="Zwiers L.-H."/>
            <person name="Turgeon B."/>
            <person name="Goodwin S."/>
            <person name="Spatafora J."/>
            <person name="Crous P."/>
            <person name="Grigoriev I."/>
        </authorList>
    </citation>
    <scope>NUCLEOTIDE SEQUENCE</scope>
    <source>
        <strain evidence="5 7">CBS 304.34</strain>
    </source>
</reference>
<evidence type="ECO:0000256" key="3">
    <source>
        <dbReference type="ARBA" id="ARBA00023002"/>
    </source>
</evidence>
<dbReference type="OrthoDB" id="3233595at2759"/>
<dbReference type="GeneID" id="54465033"/>
<evidence type="ECO:0000313" key="5">
    <source>
        <dbReference type="EMBL" id="KAF2816577.1"/>
    </source>
</evidence>
<evidence type="ECO:0000259" key="4">
    <source>
        <dbReference type="SMART" id="SM00829"/>
    </source>
</evidence>
<evidence type="ECO:0000313" key="7">
    <source>
        <dbReference type="RefSeq" id="XP_033583541.1"/>
    </source>
</evidence>
<name>A0A6A6Z8P2_9PEZI</name>
<comment type="similarity">
    <text evidence="1">Belongs to the zinc-containing alcohol dehydrogenase family.</text>
</comment>
<protein>
    <submittedName>
        <fullName evidence="5 7">GroES-like protein</fullName>
    </submittedName>
</protein>
<dbReference type="Gene3D" id="3.40.50.720">
    <property type="entry name" value="NAD(P)-binding Rossmann-like Domain"/>
    <property type="match status" value="1"/>
</dbReference>
<dbReference type="InterPro" id="IPR013154">
    <property type="entry name" value="ADH-like_N"/>
</dbReference>
<dbReference type="EMBL" id="MU003693">
    <property type="protein sequence ID" value="KAF2816577.1"/>
    <property type="molecule type" value="Genomic_DNA"/>
</dbReference>
<evidence type="ECO:0000256" key="1">
    <source>
        <dbReference type="ARBA" id="ARBA00008072"/>
    </source>
</evidence>
<dbReference type="Pfam" id="PF08240">
    <property type="entry name" value="ADH_N"/>
    <property type="match status" value="1"/>
</dbReference>
<dbReference type="PANTHER" id="PTHR45348:SF5">
    <property type="entry name" value="OXIDOREDUCTASE, PUTATIVE (AFU_ORTHOLOGUE AFUA_8G01420)-RELATED"/>
    <property type="match status" value="1"/>
</dbReference>
<feature type="domain" description="Enoyl reductase (ER)" evidence="4">
    <location>
        <begin position="7"/>
        <end position="321"/>
    </location>
</feature>
<comment type="subunit">
    <text evidence="2">Monomer.</text>
</comment>
<organism evidence="5">
    <name type="scientific">Mytilinidion resinicola</name>
    <dbReference type="NCBI Taxonomy" id="574789"/>
    <lineage>
        <taxon>Eukaryota</taxon>
        <taxon>Fungi</taxon>
        <taxon>Dikarya</taxon>
        <taxon>Ascomycota</taxon>
        <taxon>Pezizomycotina</taxon>
        <taxon>Dothideomycetes</taxon>
        <taxon>Pleosporomycetidae</taxon>
        <taxon>Mytilinidiales</taxon>
        <taxon>Mytilinidiaceae</taxon>
        <taxon>Mytilinidion</taxon>
    </lineage>
</organism>
<dbReference type="PANTHER" id="PTHR45348">
    <property type="entry name" value="HYPOTHETICAL OXIDOREDUCTASE (EUROFUNG)"/>
    <property type="match status" value="1"/>
</dbReference>
<keyword evidence="3" id="KW-0560">Oxidoreductase</keyword>